<dbReference type="Proteomes" id="UP000095281">
    <property type="component" value="Unplaced"/>
</dbReference>
<dbReference type="AlphaFoldDB" id="A0A1I8B5W6"/>
<evidence type="ECO:0000313" key="1">
    <source>
        <dbReference type="Proteomes" id="UP000095281"/>
    </source>
</evidence>
<accession>A0A1I8B5W6</accession>
<evidence type="ECO:0000313" key="2">
    <source>
        <dbReference type="WBParaSite" id="MhA1_Contig1403.frz3.gene3"/>
    </source>
</evidence>
<reference evidence="2" key="1">
    <citation type="submission" date="2016-11" db="UniProtKB">
        <authorList>
            <consortium name="WormBaseParasite"/>
        </authorList>
    </citation>
    <scope>IDENTIFICATION</scope>
</reference>
<organism evidence="1 2">
    <name type="scientific">Meloidogyne hapla</name>
    <name type="common">Root-knot nematode worm</name>
    <dbReference type="NCBI Taxonomy" id="6305"/>
    <lineage>
        <taxon>Eukaryota</taxon>
        <taxon>Metazoa</taxon>
        <taxon>Ecdysozoa</taxon>
        <taxon>Nematoda</taxon>
        <taxon>Chromadorea</taxon>
        <taxon>Rhabditida</taxon>
        <taxon>Tylenchina</taxon>
        <taxon>Tylenchomorpha</taxon>
        <taxon>Tylenchoidea</taxon>
        <taxon>Meloidogynidae</taxon>
        <taxon>Meloidogyninae</taxon>
        <taxon>Meloidogyne</taxon>
    </lineage>
</organism>
<sequence>MEIVISNPHLDINEILKIKSNEYIQGFFNENMLNSSLINNMFNKLEQNVFILISNENLKKLDDLYNVCKTVTQVERNIFIVWHLFALVQMLIHKFINFHGKINCYNKILKEYLSHYDNILLNIWHEKMKQNTRLLL</sequence>
<name>A0A1I8B5W6_MELHA</name>
<keyword evidence="1" id="KW-1185">Reference proteome</keyword>
<dbReference type="WBParaSite" id="MhA1_Contig1403.frz3.gene3">
    <property type="protein sequence ID" value="MhA1_Contig1403.frz3.gene3"/>
    <property type="gene ID" value="MhA1_Contig1403.frz3.gene3"/>
</dbReference>
<protein>
    <submittedName>
        <fullName evidence="2">Protein kinase domain-containing protein</fullName>
    </submittedName>
</protein>
<proteinExistence type="predicted"/>